<keyword evidence="2" id="KW-1185">Reference proteome</keyword>
<dbReference type="Proteomes" id="UP001407347">
    <property type="component" value="Unassembled WGS sequence"/>
</dbReference>
<comment type="caution">
    <text evidence="1">The sequence shown here is derived from an EMBL/GenBank/DDBJ whole genome shotgun (WGS) entry which is preliminary data.</text>
</comment>
<protein>
    <submittedName>
        <fullName evidence="1">Uncharacterized protein</fullName>
    </submittedName>
</protein>
<accession>A0ABV0A4T2</accession>
<sequence>MTDALHDLAANGVAVWLDDLSRFSIASGNAPAAAASDTSRTGAAA</sequence>
<reference evidence="1 2" key="1">
    <citation type="journal article" date="2023" name="PLoS ONE">
        <title>Complete genome assembly of Hawai'i environmental nontuberculous mycobacteria reveals unexpected co-isolation with methylobacteria.</title>
        <authorList>
            <person name="Hendrix J."/>
            <person name="Epperson L.E."/>
            <person name="Tong E.I."/>
            <person name="Chan Y.L."/>
            <person name="Hasan N.A."/>
            <person name="Dawrs S.N."/>
            <person name="Norton G.J."/>
            <person name="Virdi R."/>
            <person name="Crooks J.L."/>
            <person name="Chan E.D."/>
            <person name="Honda J.R."/>
            <person name="Strong M."/>
        </authorList>
    </citation>
    <scope>NUCLEOTIDE SEQUENCE [LARGE SCALE GENOMIC DNA]</scope>
    <source>
        <strain evidence="1 2">NJH_HI04-1</strain>
    </source>
</reference>
<evidence type="ECO:0000313" key="2">
    <source>
        <dbReference type="Proteomes" id="UP001407347"/>
    </source>
</evidence>
<dbReference type="EMBL" id="JAQYXP010000005">
    <property type="protein sequence ID" value="MEN3238350.1"/>
    <property type="molecule type" value="Genomic_DNA"/>
</dbReference>
<evidence type="ECO:0000313" key="1">
    <source>
        <dbReference type="EMBL" id="MEN3238350.1"/>
    </source>
</evidence>
<name>A0ABV0A4T2_9HYPH</name>
<gene>
    <name evidence="1" type="ORF">PUR29_33445</name>
</gene>
<proteinExistence type="predicted"/>
<dbReference type="RefSeq" id="WP_175539950.1">
    <property type="nucleotide sequence ID" value="NZ_JACWCT010000089.1"/>
</dbReference>
<organism evidence="1 2">
    <name type="scientific">Methylobacterium ajmalii</name>
    <dbReference type="NCBI Taxonomy" id="2738439"/>
    <lineage>
        <taxon>Bacteria</taxon>
        <taxon>Pseudomonadati</taxon>
        <taxon>Pseudomonadota</taxon>
        <taxon>Alphaproteobacteria</taxon>
        <taxon>Hyphomicrobiales</taxon>
        <taxon>Methylobacteriaceae</taxon>
        <taxon>Methylobacterium</taxon>
    </lineage>
</organism>